<organism evidence="1 2">
    <name type="scientific">Abyssibacter profundi</name>
    <dbReference type="NCBI Taxonomy" id="2182787"/>
    <lineage>
        <taxon>Bacteria</taxon>
        <taxon>Pseudomonadati</taxon>
        <taxon>Pseudomonadota</taxon>
        <taxon>Gammaproteobacteria</taxon>
        <taxon>Chromatiales</taxon>
        <taxon>Oceanococcaceae</taxon>
        <taxon>Abyssibacter</taxon>
    </lineage>
</organism>
<keyword evidence="2" id="KW-1185">Reference proteome</keyword>
<sequence length="111" mass="12874">MERLMAEFTRRIGDHWRCTIEDLGDWTDYAARLPDVGCIVELHTEDGERVFFEAEQLDGERFYGRVLEITDARNDEAQLNRCRVQPVELDQRLWAAADAIMAVTWPSRACA</sequence>
<accession>A0A363ULA7</accession>
<proteinExistence type="predicted"/>
<dbReference type="AlphaFoldDB" id="A0A363ULA7"/>
<reference evidence="1 2" key="1">
    <citation type="submission" date="2018-05" db="EMBL/GenBank/DDBJ databases">
        <title>Abyssibacter profundi OUC007T gen. nov., sp. nov, a marine bacterium isolated from seawater of the Mariana Trench.</title>
        <authorList>
            <person name="Zhou S."/>
        </authorList>
    </citation>
    <scope>NUCLEOTIDE SEQUENCE [LARGE SCALE GENOMIC DNA]</scope>
    <source>
        <strain evidence="1 2">OUC007</strain>
    </source>
</reference>
<name>A0A363ULA7_9GAMM</name>
<evidence type="ECO:0000313" key="2">
    <source>
        <dbReference type="Proteomes" id="UP000251800"/>
    </source>
</evidence>
<dbReference type="EMBL" id="QEQK01000006">
    <property type="protein sequence ID" value="PWN56177.1"/>
    <property type="molecule type" value="Genomic_DNA"/>
</dbReference>
<protein>
    <submittedName>
        <fullName evidence="1">Uncharacterized protein</fullName>
    </submittedName>
</protein>
<comment type="caution">
    <text evidence="1">The sequence shown here is derived from an EMBL/GenBank/DDBJ whole genome shotgun (WGS) entry which is preliminary data.</text>
</comment>
<evidence type="ECO:0000313" key="1">
    <source>
        <dbReference type="EMBL" id="PWN56177.1"/>
    </source>
</evidence>
<dbReference type="Proteomes" id="UP000251800">
    <property type="component" value="Unassembled WGS sequence"/>
</dbReference>
<gene>
    <name evidence="1" type="ORF">DEH80_07845</name>
</gene>